<keyword evidence="4" id="KW-1185">Reference proteome</keyword>
<organism evidence="3 4">
    <name type="scientific">Gordonia asplenii</name>
    <dbReference type="NCBI Taxonomy" id="2725283"/>
    <lineage>
        <taxon>Bacteria</taxon>
        <taxon>Bacillati</taxon>
        <taxon>Actinomycetota</taxon>
        <taxon>Actinomycetes</taxon>
        <taxon>Mycobacteriales</taxon>
        <taxon>Gordoniaceae</taxon>
        <taxon>Gordonia</taxon>
    </lineage>
</organism>
<feature type="signal peptide" evidence="1">
    <location>
        <begin position="1"/>
        <end position="30"/>
    </location>
</feature>
<evidence type="ECO:0000259" key="2">
    <source>
        <dbReference type="Pfam" id="PF13827"/>
    </source>
</evidence>
<dbReference type="RefSeq" id="WP_170197528.1">
    <property type="nucleotide sequence ID" value="NZ_JABBNB010000048.1"/>
</dbReference>
<evidence type="ECO:0000313" key="3">
    <source>
        <dbReference type="EMBL" id="NMO05022.1"/>
    </source>
</evidence>
<evidence type="ECO:0000313" key="4">
    <source>
        <dbReference type="Proteomes" id="UP000550729"/>
    </source>
</evidence>
<gene>
    <name evidence="3" type="ORF">HH308_27755</name>
</gene>
<accession>A0A848L3L4</accession>
<sequence length="126" mass="12658">MKTALKSVLASGVMAIAATAAVIVPAQASAADHNYGAISISKSTGNHASSSDYTSVLDAIDAANAKCNADDCGFVVMMDNNCGALAYQPITGQWGWTTEPTRDAAESGALSNAGVGAKIVETVCMG</sequence>
<feature type="chain" id="PRO_5032510117" evidence="1">
    <location>
        <begin position="31"/>
        <end position="126"/>
    </location>
</feature>
<evidence type="ECO:0000256" key="1">
    <source>
        <dbReference type="SAM" id="SignalP"/>
    </source>
</evidence>
<dbReference type="EMBL" id="JABBNB010000048">
    <property type="protein sequence ID" value="NMO05022.1"/>
    <property type="molecule type" value="Genomic_DNA"/>
</dbReference>
<proteinExistence type="predicted"/>
<dbReference type="Pfam" id="PF13827">
    <property type="entry name" value="DUF4189"/>
    <property type="match status" value="1"/>
</dbReference>
<feature type="domain" description="DUF4189" evidence="2">
    <location>
        <begin position="35"/>
        <end position="124"/>
    </location>
</feature>
<comment type="caution">
    <text evidence="3">The sequence shown here is derived from an EMBL/GenBank/DDBJ whole genome shotgun (WGS) entry which is preliminary data.</text>
</comment>
<name>A0A848L3L4_9ACTN</name>
<dbReference type="InterPro" id="IPR025240">
    <property type="entry name" value="DUF4189"/>
</dbReference>
<protein>
    <submittedName>
        <fullName evidence="3">DUF4189 domain-containing protein</fullName>
    </submittedName>
</protein>
<dbReference type="AlphaFoldDB" id="A0A848L3L4"/>
<keyword evidence="1" id="KW-0732">Signal</keyword>
<dbReference type="Proteomes" id="UP000550729">
    <property type="component" value="Unassembled WGS sequence"/>
</dbReference>
<reference evidence="3 4" key="1">
    <citation type="submission" date="2020-04" db="EMBL/GenBank/DDBJ databases">
        <title>Gordonia sp. nov. TBRC 11910.</title>
        <authorList>
            <person name="Suriyachadkun C."/>
        </authorList>
    </citation>
    <scope>NUCLEOTIDE SEQUENCE [LARGE SCALE GENOMIC DNA]</scope>
    <source>
        <strain evidence="3 4">TBRC 11910</strain>
    </source>
</reference>